<dbReference type="Proteomes" id="UP001151760">
    <property type="component" value="Unassembled WGS sequence"/>
</dbReference>
<evidence type="ECO:0000256" key="1">
    <source>
        <dbReference type="SAM" id="MobiDB-lite"/>
    </source>
</evidence>
<reference evidence="2" key="1">
    <citation type="journal article" date="2022" name="Int. J. Mol. Sci.">
        <title>Draft Genome of Tanacetum Coccineum: Genomic Comparison of Closely Related Tanacetum-Family Plants.</title>
        <authorList>
            <person name="Yamashiro T."/>
            <person name="Shiraishi A."/>
            <person name="Nakayama K."/>
            <person name="Satake H."/>
        </authorList>
    </citation>
    <scope>NUCLEOTIDE SEQUENCE</scope>
</reference>
<accession>A0ABQ5G9W1</accession>
<comment type="caution">
    <text evidence="2">The sequence shown here is derived from an EMBL/GenBank/DDBJ whole genome shotgun (WGS) entry which is preliminary data.</text>
</comment>
<sequence length="111" mass="12868">MKEELLSKQSKLVAQGNRQEKGIDYDENPKKFDFANVKTASTPIETQKPLVKDEEASDVDVHLYRFQVTETKVFPPSAVKRIFRYQRANLKWVFGIRVSSFEMESYSDSDS</sequence>
<protein>
    <submittedName>
        <fullName evidence="2">Uncharacterized protein</fullName>
    </submittedName>
</protein>
<organism evidence="2 3">
    <name type="scientific">Tanacetum coccineum</name>
    <dbReference type="NCBI Taxonomy" id="301880"/>
    <lineage>
        <taxon>Eukaryota</taxon>
        <taxon>Viridiplantae</taxon>
        <taxon>Streptophyta</taxon>
        <taxon>Embryophyta</taxon>
        <taxon>Tracheophyta</taxon>
        <taxon>Spermatophyta</taxon>
        <taxon>Magnoliopsida</taxon>
        <taxon>eudicotyledons</taxon>
        <taxon>Gunneridae</taxon>
        <taxon>Pentapetalae</taxon>
        <taxon>asterids</taxon>
        <taxon>campanulids</taxon>
        <taxon>Asterales</taxon>
        <taxon>Asteraceae</taxon>
        <taxon>Asteroideae</taxon>
        <taxon>Anthemideae</taxon>
        <taxon>Anthemidinae</taxon>
        <taxon>Tanacetum</taxon>
    </lineage>
</organism>
<proteinExistence type="predicted"/>
<reference evidence="2" key="2">
    <citation type="submission" date="2022-01" db="EMBL/GenBank/DDBJ databases">
        <authorList>
            <person name="Yamashiro T."/>
            <person name="Shiraishi A."/>
            <person name="Satake H."/>
            <person name="Nakayama K."/>
        </authorList>
    </citation>
    <scope>NUCLEOTIDE SEQUENCE</scope>
</reference>
<dbReference type="EMBL" id="BQNB010018246">
    <property type="protein sequence ID" value="GJT72295.1"/>
    <property type="molecule type" value="Genomic_DNA"/>
</dbReference>
<evidence type="ECO:0000313" key="3">
    <source>
        <dbReference type="Proteomes" id="UP001151760"/>
    </source>
</evidence>
<feature type="region of interest" description="Disordered" evidence="1">
    <location>
        <begin position="1"/>
        <end position="26"/>
    </location>
</feature>
<gene>
    <name evidence="2" type="ORF">Tco_1031581</name>
</gene>
<name>A0ABQ5G9W1_9ASTR</name>
<keyword evidence="3" id="KW-1185">Reference proteome</keyword>
<evidence type="ECO:0000313" key="2">
    <source>
        <dbReference type="EMBL" id="GJT72295.1"/>
    </source>
</evidence>